<name>A0A444VMY9_9FLAO</name>
<dbReference type="SUPFAM" id="SSF53474">
    <property type="entry name" value="alpha/beta-Hydrolases"/>
    <property type="match status" value="1"/>
</dbReference>
<evidence type="ECO:0000313" key="3">
    <source>
        <dbReference type="Proteomes" id="UP000290261"/>
    </source>
</evidence>
<evidence type="ECO:0000313" key="2">
    <source>
        <dbReference type="EMBL" id="RYC52126.1"/>
    </source>
</evidence>
<organism evidence="2 3">
    <name type="scientific">Flagellimonas olearia</name>
    <dbReference type="NCBI Taxonomy" id="552546"/>
    <lineage>
        <taxon>Bacteria</taxon>
        <taxon>Pseudomonadati</taxon>
        <taxon>Bacteroidota</taxon>
        <taxon>Flavobacteriia</taxon>
        <taxon>Flavobacteriales</taxon>
        <taxon>Flavobacteriaceae</taxon>
        <taxon>Flagellimonas</taxon>
    </lineage>
</organism>
<reference evidence="2 3" key="1">
    <citation type="submission" date="2014-04" db="EMBL/GenBank/DDBJ databases">
        <title>Whole genome of Muricauda olearia.</title>
        <authorList>
            <person name="Zhang X.-H."/>
            <person name="Tang K."/>
        </authorList>
    </citation>
    <scope>NUCLEOTIDE SEQUENCE [LARGE SCALE GENOMIC DNA]</scope>
    <source>
        <strain evidence="2 3">Th120</strain>
    </source>
</reference>
<dbReference type="InterPro" id="IPR019734">
    <property type="entry name" value="TPR_rpt"/>
</dbReference>
<proteinExistence type="predicted"/>
<dbReference type="Gene3D" id="1.25.40.10">
    <property type="entry name" value="Tetratricopeptide repeat domain"/>
    <property type="match status" value="1"/>
</dbReference>
<dbReference type="RefSeq" id="WP_129653664.1">
    <property type="nucleotide sequence ID" value="NZ_ML142908.1"/>
</dbReference>
<dbReference type="Gene3D" id="3.40.50.1820">
    <property type="entry name" value="alpha/beta hydrolase"/>
    <property type="match status" value="1"/>
</dbReference>
<dbReference type="InterPro" id="IPR029058">
    <property type="entry name" value="AB_hydrolase_fold"/>
</dbReference>
<dbReference type="AlphaFoldDB" id="A0A444VMY9"/>
<dbReference type="Proteomes" id="UP000290261">
    <property type="component" value="Unassembled WGS sequence"/>
</dbReference>
<keyword evidence="3" id="KW-1185">Reference proteome</keyword>
<accession>A0A444VMY9</accession>
<sequence length="381" mass="44551">MKNRLLFVLIGLVCLNLGAQVKHEIFESFKLQERRNVSYYFPEDYTEDKKYPLIVVLDAEYLFDLVVSNVKFQSRLGRMPQAIVVGIGQGENDIRWEDCDYDEVSGLPSEKGKMFYEFLGTEIIPYLATTYKIAPFKMFIGYDITANFGNYFLFKDRSLFNSYISISPVLAPEMENRVPERLSALDQVIFYNVIVEKEASDDRQRILQMNHSINSITKESLHYFFDEYDNADHVSIIPYGIGKAFDNVFKIFRPISPKEYKTEILTSTDPVFTYLEDRYTMIEQLFGFEKPVELNDIMAIYAACRKKEDIESLKPLAELCKKQYPETMMGFYFEGEYYEELGEPKKAFKTFEKAFQMEEIDFLTKDMALEKIDALKADFGY</sequence>
<dbReference type="InterPro" id="IPR000801">
    <property type="entry name" value="Esterase-like"/>
</dbReference>
<dbReference type="PROSITE" id="PS50005">
    <property type="entry name" value="TPR"/>
    <property type="match status" value="1"/>
</dbReference>
<feature type="repeat" description="TPR" evidence="1">
    <location>
        <begin position="328"/>
        <end position="361"/>
    </location>
</feature>
<dbReference type="Pfam" id="PF00756">
    <property type="entry name" value="Esterase"/>
    <property type="match status" value="1"/>
</dbReference>
<dbReference type="InterPro" id="IPR011990">
    <property type="entry name" value="TPR-like_helical_dom_sf"/>
</dbReference>
<comment type="caution">
    <text evidence="2">The sequence shown here is derived from an EMBL/GenBank/DDBJ whole genome shotgun (WGS) entry which is preliminary data.</text>
</comment>
<gene>
    <name evidence="2" type="ORF">DN53_09575</name>
</gene>
<keyword evidence="1" id="KW-0802">TPR repeat</keyword>
<evidence type="ECO:0000256" key="1">
    <source>
        <dbReference type="PROSITE-ProRule" id="PRU00339"/>
    </source>
</evidence>
<protein>
    <submittedName>
        <fullName evidence="2">Esterase</fullName>
    </submittedName>
</protein>
<dbReference type="EMBL" id="JJMP01000003">
    <property type="protein sequence ID" value="RYC52126.1"/>
    <property type="molecule type" value="Genomic_DNA"/>
</dbReference>